<dbReference type="Proteomes" id="UP000567179">
    <property type="component" value="Unassembled WGS sequence"/>
</dbReference>
<organism evidence="2 3">
    <name type="scientific">Psilocybe cf. subviscida</name>
    <dbReference type="NCBI Taxonomy" id="2480587"/>
    <lineage>
        <taxon>Eukaryota</taxon>
        <taxon>Fungi</taxon>
        <taxon>Dikarya</taxon>
        <taxon>Basidiomycota</taxon>
        <taxon>Agaricomycotina</taxon>
        <taxon>Agaricomycetes</taxon>
        <taxon>Agaricomycetidae</taxon>
        <taxon>Agaricales</taxon>
        <taxon>Agaricineae</taxon>
        <taxon>Strophariaceae</taxon>
        <taxon>Psilocybe</taxon>
    </lineage>
</organism>
<proteinExistence type="predicted"/>
<comment type="caution">
    <text evidence="2">The sequence shown here is derived from an EMBL/GenBank/DDBJ whole genome shotgun (WGS) entry which is preliminary data.</text>
</comment>
<evidence type="ECO:0000313" key="3">
    <source>
        <dbReference type="Proteomes" id="UP000567179"/>
    </source>
</evidence>
<evidence type="ECO:0000313" key="2">
    <source>
        <dbReference type="EMBL" id="KAF5321763.1"/>
    </source>
</evidence>
<name>A0A8H5F3C3_9AGAR</name>
<protein>
    <submittedName>
        <fullName evidence="2">Uncharacterized protein</fullName>
    </submittedName>
</protein>
<gene>
    <name evidence="2" type="ORF">D9619_000586</name>
</gene>
<feature type="compositionally biased region" description="Pro residues" evidence="1">
    <location>
        <begin position="367"/>
        <end position="377"/>
    </location>
</feature>
<accession>A0A8H5F3C3</accession>
<feature type="region of interest" description="Disordered" evidence="1">
    <location>
        <begin position="359"/>
        <end position="387"/>
    </location>
</feature>
<dbReference type="AlphaFoldDB" id="A0A8H5F3C3"/>
<dbReference type="EMBL" id="JAACJJ010000028">
    <property type="protein sequence ID" value="KAF5321763.1"/>
    <property type="molecule type" value="Genomic_DNA"/>
</dbReference>
<keyword evidence="3" id="KW-1185">Reference proteome</keyword>
<reference evidence="2 3" key="1">
    <citation type="journal article" date="2020" name="ISME J.">
        <title>Uncovering the hidden diversity of litter-decomposition mechanisms in mushroom-forming fungi.</title>
        <authorList>
            <person name="Floudas D."/>
            <person name="Bentzer J."/>
            <person name="Ahren D."/>
            <person name="Johansson T."/>
            <person name="Persson P."/>
            <person name="Tunlid A."/>
        </authorList>
    </citation>
    <scope>NUCLEOTIDE SEQUENCE [LARGE SCALE GENOMIC DNA]</scope>
    <source>
        <strain evidence="2 3">CBS 101986</strain>
    </source>
</reference>
<sequence>MASSASADVSPTTALFHSLWQVEPNPRLRRNPAADGFVEVKSDRPRSRSIIRSWSITADCGCTPEHHSKMYSEYEECEEVYNMLYVPPERPYSPPPPHSPSARQKPKIHVVSQLCHPPRADSYSLISDEEWRQAGHLPPFSFSLAWFCYLLNDMGEALENIFRFLIPTAWFYAEWIRLTNPTGTPWPGESGPIYVALPEPGKKDDAEYRIPFVSERIIETMAQQAADPFEDRLCVYNMPQRYEREVFRACDRLNLTAASVRMPAGVYDCIWVVCDGEIVRDFGAQSDNFVVVGKNSKLVDKVAIQTNRRSAALSRHLDYLWSRRARLMHELSENLAFLVPAKKKKKAKPRELSRKELLGDESALLASPPPSPPPSPPRSHRYPEDPFAQRITEAYQEEFLANNEFEMGMEYTEDEYIPYIQLY</sequence>
<evidence type="ECO:0000256" key="1">
    <source>
        <dbReference type="SAM" id="MobiDB-lite"/>
    </source>
</evidence>